<dbReference type="GO" id="GO:0005794">
    <property type="term" value="C:Golgi apparatus"/>
    <property type="evidence" value="ECO:0007669"/>
    <property type="project" value="TreeGrafter"/>
</dbReference>
<dbReference type="PANTHER" id="PTHR11675:SF119">
    <property type="entry name" value="POLYPEPTIDE N-ACETYLGALACTOSAMINYLTRANSFERASE 2"/>
    <property type="match status" value="1"/>
</dbReference>
<keyword evidence="3" id="KW-0812">Transmembrane</keyword>
<evidence type="ECO:0000259" key="4">
    <source>
        <dbReference type="Pfam" id="PF00535"/>
    </source>
</evidence>
<dbReference type="GO" id="GO:0006493">
    <property type="term" value="P:protein O-linked glycosylation"/>
    <property type="evidence" value="ECO:0007669"/>
    <property type="project" value="TreeGrafter"/>
</dbReference>
<gene>
    <name evidence="6" type="primary">gly-4</name>
    <name evidence="6" type="ORF">Tcan_17242</name>
</gene>
<dbReference type="OrthoDB" id="429263at2759"/>
<dbReference type="EMBL" id="JPKZ01000521">
    <property type="protein sequence ID" value="KHN86773.1"/>
    <property type="molecule type" value="Genomic_DNA"/>
</dbReference>
<protein>
    <submittedName>
        <fullName evidence="6">Polypeptide N-acetylgalactosaminyltransferase 4</fullName>
    </submittedName>
</protein>
<dbReference type="STRING" id="6265.A0A0B2VYR7"/>
<evidence type="ECO:0000259" key="5">
    <source>
        <dbReference type="Pfam" id="PF02709"/>
    </source>
</evidence>
<name>A0A0B2VYR7_TOXCA</name>
<feature type="domain" description="Glycosyltransferase 2-like" evidence="4">
    <location>
        <begin position="163"/>
        <end position="291"/>
    </location>
</feature>
<feature type="transmembrane region" description="Helical" evidence="3">
    <location>
        <begin position="611"/>
        <end position="629"/>
    </location>
</feature>
<feature type="domain" description="Galactosyltransferase C-terminal" evidence="5">
    <location>
        <begin position="505"/>
        <end position="560"/>
    </location>
</feature>
<dbReference type="PANTHER" id="PTHR11675">
    <property type="entry name" value="N-ACETYLGALACTOSAMINYLTRANSFERASE"/>
    <property type="match status" value="1"/>
</dbReference>
<feature type="domain" description="Glycosyltransferase 2-like" evidence="4">
    <location>
        <begin position="328"/>
        <end position="483"/>
    </location>
</feature>
<dbReference type="GO" id="GO:0004653">
    <property type="term" value="F:polypeptide N-acetylgalactosaminyltransferase activity"/>
    <property type="evidence" value="ECO:0007669"/>
    <property type="project" value="TreeGrafter"/>
</dbReference>
<keyword evidence="2" id="KW-1015">Disulfide bond</keyword>
<keyword evidence="7" id="KW-1185">Reference proteome</keyword>
<keyword evidence="3" id="KW-1133">Transmembrane helix</keyword>
<dbReference type="Pfam" id="PF02709">
    <property type="entry name" value="Glyco_transf_7C"/>
    <property type="match status" value="1"/>
</dbReference>
<evidence type="ECO:0000256" key="3">
    <source>
        <dbReference type="SAM" id="Phobius"/>
    </source>
</evidence>
<proteinExistence type="predicted"/>
<evidence type="ECO:0000313" key="7">
    <source>
        <dbReference type="Proteomes" id="UP000031036"/>
    </source>
</evidence>
<feature type="transmembrane region" description="Helical" evidence="3">
    <location>
        <begin position="30"/>
        <end position="51"/>
    </location>
</feature>
<organism evidence="6 7">
    <name type="scientific">Toxocara canis</name>
    <name type="common">Canine roundworm</name>
    <dbReference type="NCBI Taxonomy" id="6265"/>
    <lineage>
        <taxon>Eukaryota</taxon>
        <taxon>Metazoa</taxon>
        <taxon>Ecdysozoa</taxon>
        <taxon>Nematoda</taxon>
        <taxon>Chromadorea</taxon>
        <taxon>Rhabditida</taxon>
        <taxon>Spirurina</taxon>
        <taxon>Ascaridomorpha</taxon>
        <taxon>Ascaridoidea</taxon>
        <taxon>Toxocaridae</taxon>
        <taxon>Toxocara</taxon>
    </lineage>
</organism>
<dbReference type="InterPro" id="IPR029044">
    <property type="entry name" value="Nucleotide-diphossugar_trans"/>
</dbReference>
<reference evidence="6 7" key="1">
    <citation type="submission" date="2014-11" db="EMBL/GenBank/DDBJ databases">
        <title>Genetic blueprint of the zoonotic pathogen Toxocara canis.</title>
        <authorList>
            <person name="Zhu X.-Q."/>
            <person name="Korhonen P.K."/>
            <person name="Cai H."/>
            <person name="Young N.D."/>
            <person name="Nejsum P."/>
            <person name="von Samson-Himmelstjerna G."/>
            <person name="Boag P.R."/>
            <person name="Tan P."/>
            <person name="Li Q."/>
            <person name="Min J."/>
            <person name="Yang Y."/>
            <person name="Wang X."/>
            <person name="Fang X."/>
            <person name="Hall R.S."/>
            <person name="Hofmann A."/>
            <person name="Sternberg P.W."/>
            <person name="Jex A.R."/>
            <person name="Gasser R.B."/>
        </authorList>
    </citation>
    <scope>NUCLEOTIDE SEQUENCE [LARGE SCALE GENOMIC DNA]</scope>
    <source>
        <strain evidence="6">PN_DK_2014</strain>
    </source>
</reference>
<dbReference type="AlphaFoldDB" id="A0A0B2VYR7"/>
<comment type="caution">
    <text evidence="6">The sequence shown here is derived from an EMBL/GenBank/DDBJ whole genome shotgun (WGS) entry which is preliminary data.</text>
</comment>
<dbReference type="Pfam" id="PF00535">
    <property type="entry name" value="Glycos_transf_2"/>
    <property type="match status" value="2"/>
</dbReference>
<evidence type="ECO:0000256" key="1">
    <source>
        <dbReference type="ARBA" id="ARBA00022679"/>
    </source>
</evidence>
<accession>A0A0B2VYR7</accession>
<dbReference type="SUPFAM" id="SSF53448">
    <property type="entry name" value="Nucleotide-diphospho-sugar transferases"/>
    <property type="match status" value="3"/>
</dbReference>
<evidence type="ECO:0000313" key="6">
    <source>
        <dbReference type="EMBL" id="KHN86773.1"/>
    </source>
</evidence>
<keyword evidence="1 6" id="KW-0808">Transferase</keyword>
<keyword evidence="3" id="KW-0472">Membrane</keyword>
<sequence>MEGQVFPTDLEFACEKTTAMSKKAKRQLKIALSTYLVAWSCAFVYLLYYSATQSTLTVSDSDHLDFRAVVTVEEFSIASKGILKRPTNAIIYPKPVDAVKFDSFDHESYMKKEVRNTGENGYAANSFNKTASDSLKWNRNVEDSREAQCHSLTFDTDTYSSTSIVIAYHNEARSTLLRTVMSAFLRSPAKLLTEIILVDDFSDDETVGKDLTSVEKVIVMRNTKREGLMRSRIKGAQLASAPVVTFLDSHCECNVQWLEPLLARVNENPHVVVAPVIDTIDMNTFDYAAGNANLRGETVGKDLTSVEKVIVMRNTKREETVGKDLTSVEKVIVMRNTKREGLMRSRIKGAQLASAPVVTFLDSHCECNVQWLEPLLARVNENPHVVVAPVIDTIDMNTFDYAAGNANLRGVAPVIDTIDMNTFDYAAGNANLRGGFDWDLRFQWQNLSSTLRDERRANPTLPIKTPVMSGSIFMLRKNWFETLGTYDPMMDVWGGENLGKTPVMSGSIFMLRKNWFETLGTYDPMMDVWGGENLEFSFRVWQCGGSLEIIPCSRVGHVFSTQRSQTFRGGRLSVFERNTRRAAEIWLDDYKQFYFARVPTARFVDFGDSSYVPLIAPYISEVFLGVAFGQRFDRRYFIGGLKMVKCRLKWVLSIFLLAWASAIAYFVYYSTAESTFVHRGDEALKHHPRDIRPVVVPAESEDLQPVRTLANAIVYPKPAKTVNFQDFDHESYLKRGALKAGEDRYAANKFNQAASDAIKWNRNIGDSREMK</sequence>
<dbReference type="Proteomes" id="UP000031036">
    <property type="component" value="Unassembled WGS sequence"/>
</dbReference>
<evidence type="ECO:0000256" key="2">
    <source>
        <dbReference type="ARBA" id="ARBA00023157"/>
    </source>
</evidence>
<dbReference type="InterPro" id="IPR001173">
    <property type="entry name" value="Glyco_trans_2-like"/>
</dbReference>
<feature type="transmembrane region" description="Helical" evidence="3">
    <location>
        <begin position="650"/>
        <end position="669"/>
    </location>
</feature>
<dbReference type="InterPro" id="IPR027791">
    <property type="entry name" value="Galactosyl_T_C"/>
</dbReference>
<dbReference type="Gene3D" id="3.90.550.10">
    <property type="entry name" value="Spore Coat Polysaccharide Biosynthesis Protein SpsA, Chain A"/>
    <property type="match status" value="4"/>
</dbReference>